<proteinExistence type="predicted"/>
<protein>
    <submittedName>
        <fullName evidence="2">Uncharacterized protein</fullName>
    </submittedName>
</protein>
<evidence type="ECO:0000313" key="3">
    <source>
        <dbReference type="Proteomes" id="UP001139168"/>
    </source>
</evidence>
<accession>A0ABS8GMA2</accession>
<evidence type="ECO:0000313" key="2">
    <source>
        <dbReference type="EMBL" id="MCC3267709.1"/>
    </source>
</evidence>
<feature type="region of interest" description="Disordered" evidence="1">
    <location>
        <begin position="1"/>
        <end position="85"/>
    </location>
</feature>
<dbReference type="RefSeq" id="WP_227892645.1">
    <property type="nucleotide sequence ID" value="NZ_JAJFZQ010000013.1"/>
</dbReference>
<comment type="caution">
    <text evidence="2">The sequence shown here is derived from an EMBL/GenBank/DDBJ whole genome shotgun (WGS) entry which is preliminary data.</text>
</comment>
<keyword evidence="3" id="KW-1185">Reference proteome</keyword>
<evidence type="ECO:0000256" key="1">
    <source>
        <dbReference type="SAM" id="MobiDB-lite"/>
    </source>
</evidence>
<gene>
    <name evidence="2" type="ORF">LJ752_16895</name>
</gene>
<name>A0ABS8GMA2_9MICC</name>
<dbReference type="EMBL" id="JAJFZQ010000013">
    <property type="protein sequence ID" value="MCC3267709.1"/>
    <property type="molecule type" value="Genomic_DNA"/>
</dbReference>
<dbReference type="Proteomes" id="UP001139168">
    <property type="component" value="Unassembled WGS sequence"/>
</dbReference>
<reference evidence="2" key="1">
    <citation type="submission" date="2021-10" db="EMBL/GenBank/DDBJ databases">
        <title>Novel species in genus Arthrobacter.</title>
        <authorList>
            <person name="Liu Y."/>
        </authorList>
    </citation>
    <scope>NUCLEOTIDE SEQUENCE</scope>
    <source>
        <strain evidence="2">Zg-Y786</strain>
    </source>
</reference>
<organism evidence="2 3">
    <name type="scientific">Arthrobacter gengyunqii</name>
    <dbReference type="NCBI Taxonomy" id="2886940"/>
    <lineage>
        <taxon>Bacteria</taxon>
        <taxon>Bacillati</taxon>
        <taxon>Actinomycetota</taxon>
        <taxon>Actinomycetes</taxon>
        <taxon>Micrococcales</taxon>
        <taxon>Micrococcaceae</taxon>
        <taxon>Arthrobacter</taxon>
    </lineage>
</organism>
<sequence length="85" mass="8463">MTTEPTGPANAEEDPLGPSAPQPEPAGDPRRPGQAERPAGNIREAQGTSPGGTVPAGHSGKDPEDPDAVGTAPEQALTEPESSDG</sequence>